<keyword evidence="12 14" id="KW-0406">Ion transport</keyword>
<comment type="caution">
    <text evidence="18">The sequence shown here is derived from an EMBL/GenBank/DDBJ whole genome shotgun (WGS) entry which is preliminary data.</text>
</comment>
<reference evidence="18 19" key="1">
    <citation type="journal article" date="2019" name="Commun. Biol.">
        <title>The bagworm genome reveals a unique fibroin gene that provides high tensile strength.</title>
        <authorList>
            <person name="Kono N."/>
            <person name="Nakamura H."/>
            <person name="Ohtoshi R."/>
            <person name="Tomita M."/>
            <person name="Numata K."/>
            <person name="Arakawa K."/>
        </authorList>
    </citation>
    <scope>NUCLEOTIDE SEQUENCE [LARGE SCALE GENOMIC DNA]</scope>
</reference>
<feature type="transmembrane region" description="Helical" evidence="14">
    <location>
        <begin position="747"/>
        <end position="766"/>
    </location>
</feature>
<feature type="transmembrane region" description="Helical" evidence="14">
    <location>
        <begin position="120"/>
        <end position="144"/>
    </location>
</feature>
<dbReference type="PRINTS" id="PR00121">
    <property type="entry name" value="NAKATPASE"/>
</dbReference>
<keyword evidence="13 14" id="KW-0472">Membrane</keyword>
<evidence type="ECO:0000259" key="16">
    <source>
        <dbReference type="Pfam" id="PF00689"/>
    </source>
</evidence>
<evidence type="ECO:0000256" key="9">
    <source>
        <dbReference type="ARBA" id="ARBA00022842"/>
    </source>
</evidence>
<dbReference type="STRING" id="151549.A0A4C1XPS3"/>
<evidence type="ECO:0000313" key="19">
    <source>
        <dbReference type="Proteomes" id="UP000299102"/>
    </source>
</evidence>
<dbReference type="InterPro" id="IPR018303">
    <property type="entry name" value="ATPase_P-typ_P_site"/>
</dbReference>
<evidence type="ECO:0000256" key="12">
    <source>
        <dbReference type="ARBA" id="ARBA00023065"/>
    </source>
</evidence>
<dbReference type="SFLD" id="SFLDF00027">
    <property type="entry name" value="p-type_atpase"/>
    <property type="match status" value="1"/>
</dbReference>
<dbReference type="Proteomes" id="UP000299102">
    <property type="component" value="Unassembled WGS sequence"/>
</dbReference>
<dbReference type="Pfam" id="PF00689">
    <property type="entry name" value="Cation_ATPase_C"/>
    <property type="match status" value="1"/>
</dbReference>
<dbReference type="SUPFAM" id="SSF81660">
    <property type="entry name" value="Metal cation-transporting ATPase, ATP-binding domain N"/>
    <property type="match status" value="1"/>
</dbReference>
<dbReference type="Pfam" id="PF12424">
    <property type="entry name" value="ATP_Ca_trans_C"/>
    <property type="match status" value="1"/>
</dbReference>
<dbReference type="SUPFAM" id="SSF56784">
    <property type="entry name" value="HAD-like"/>
    <property type="match status" value="1"/>
</dbReference>
<dbReference type="GO" id="GO:0016887">
    <property type="term" value="F:ATP hydrolysis activity"/>
    <property type="evidence" value="ECO:0007669"/>
    <property type="project" value="InterPro"/>
</dbReference>
<dbReference type="InterPro" id="IPR023299">
    <property type="entry name" value="ATPase_P-typ_cyto_dom_N"/>
</dbReference>
<sequence>MGIRSGRTDSRVSGDDEGGASGNSSHGANHARPDDNHIPAPAPAPAPAEKSQPQESSHKKEKSVLQAKLTKLAIQIGYAGSTIAVLTVIILVTQFCVYTFAIKKLPWRATYINNLVKHLIIGVTVLVVAVPEGLPLAVTLSLAYSVKKMMKDNNLVRHLDACETMGNATAICSDKTGTLTTNRMTVVQSYICEKLCKVTPNYRDIPRDVGDMIVEGMSVNSAFTTRIMRSQDPTQPPMQVGNKTECALLGFVQALGQSYEAVRERNPEESFTRVYTFNSVRKSMSTVIPHKGGYRLYTKGASEIVLKKCAFIYGHEGRLEKFTRDMQERLVRQVIEPMACDGLRTISVAYRDFVPGKAEINQVHIDQEPNWDDEDNIVNNLTCLCVVGIEDPVRPEVPEAIRRCQKAGITVRMVTGDNVNTARSIAIKCGILKPTDDFLILEGKEFNRRIRDANGEVQQHLLDKVWPKLRVLARSSPTDKYTLVKGMIESKAFNKRQVVAVTGDGTNDGPALKKADVGFAMGIAGTDVAKEASDIILTDDNFSSIVKAVMWGRNVYDSIAKFLQFQLTVNVVAVIVAFIGACAIQDSPLKAVQMLWVNLIMDTLASLALATEMPTPDLLLRQPYGRTKPLISRTMMKNILGQAVYQLFIIFMLLFVGDRMLNIPSGRNQQLSTEPTQHFTIIFNTFVMMTLFNEINARKIHGQRNVFQGLFTNPIFYSIWIGTALSQVLIIQFGGMAFSTAGLTLEQWLWCLFFGVGTLVWGQLVTSIPTRKIPKKFSWGRGQPDQEPIQSGPAYDTDLDKKPRAGQILWIRGLTRLQTQVRPCPPRQLADTRAHTRVLTDLPSDLQCADTLGILR</sequence>
<keyword evidence="14" id="KW-0109">Calcium transport</keyword>
<dbReference type="SFLD" id="SFLDS00003">
    <property type="entry name" value="Haloacid_Dehalogenase"/>
    <property type="match status" value="1"/>
</dbReference>
<evidence type="ECO:0000256" key="1">
    <source>
        <dbReference type="ARBA" id="ARBA00004651"/>
    </source>
</evidence>
<keyword evidence="14" id="KW-0106">Calcium</keyword>
<evidence type="ECO:0000256" key="8">
    <source>
        <dbReference type="ARBA" id="ARBA00022840"/>
    </source>
</evidence>
<dbReference type="Gene3D" id="3.40.1110.10">
    <property type="entry name" value="Calcium-transporting ATPase, cytoplasmic domain N"/>
    <property type="match status" value="1"/>
</dbReference>
<keyword evidence="6" id="KW-0479">Metal-binding</keyword>
<dbReference type="FunFam" id="3.40.1110.10:FF:000147">
    <property type="entry name" value="Calcium-transporting ATPase"/>
    <property type="match status" value="1"/>
</dbReference>
<organism evidence="18 19">
    <name type="scientific">Eumeta variegata</name>
    <name type="common">Bagworm moth</name>
    <name type="synonym">Eumeta japonica</name>
    <dbReference type="NCBI Taxonomy" id="151549"/>
    <lineage>
        <taxon>Eukaryota</taxon>
        <taxon>Metazoa</taxon>
        <taxon>Ecdysozoa</taxon>
        <taxon>Arthropoda</taxon>
        <taxon>Hexapoda</taxon>
        <taxon>Insecta</taxon>
        <taxon>Pterygota</taxon>
        <taxon>Neoptera</taxon>
        <taxon>Endopterygota</taxon>
        <taxon>Lepidoptera</taxon>
        <taxon>Glossata</taxon>
        <taxon>Ditrysia</taxon>
        <taxon>Tineoidea</taxon>
        <taxon>Psychidae</taxon>
        <taxon>Oiketicinae</taxon>
        <taxon>Eumeta</taxon>
    </lineage>
</organism>
<dbReference type="AlphaFoldDB" id="A0A4C1XPS3"/>
<dbReference type="EMBL" id="BGZK01000918">
    <property type="protein sequence ID" value="GBP65053.1"/>
    <property type="molecule type" value="Genomic_DNA"/>
</dbReference>
<feature type="transmembrane region" description="Helical" evidence="14">
    <location>
        <begin position="562"/>
        <end position="584"/>
    </location>
</feature>
<keyword evidence="10" id="KW-1278">Translocase</keyword>
<dbReference type="InterPro" id="IPR001757">
    <property type="entry name" value="P_typ_ATPase"/>
</dbReference>
<evidence type="ECO:0000256" key="11">
    <source>
        <dbReference type="ARBA" id="ARBA00022989"/>
    </source>
</evidence>
<feature type="transmembrane region" description="Helical" evidence="14">
    <location>
        <begin position="639"/>
        <end position="657"/>
    </location>
</feature>
<dbReference type="GO" id="GO:0005524">
    <property type="term" value="F:ATP binding"/>
    <property type="evidence" value="ECO:0007669"/>
    <property type="project" value="UniProtKB-KW"/>
</dbReference>
<protein>
    <recommendedName>
        <fullName evidence="14">Calcium-transporting ATPase</fullName>
        <ecNumber evidence="14">7.2.2.10</ecNumber>
    </recommendedName>
</protein>
<evidence type="ECO:0000256" key="2">
    <source>
        <dbReference type="ARBA" id="ARBA00022448"/>
    </source>
</evidence>
<feature type="compositionally biased region" description="Basic and acidic residues" evidence="15">
    <location>
        <begin position="1"/>
        <end position="14"/>
    </location>
</feature>
<name>A0A4C1XPS3_EUMVA</name>
<feature type="domain" description="Cation-transporting P-type ATPase C-terminal" evidence="16">
    <location>
        <begin position="587"/>
        <end position="766"/>
    </location>
</feature>
<keyword evidence="2 14" id="KW-0813">Transport</keyword>
<dbReference type="EC" id="7.2.2.10" evidence="14"/>
<dbReference type="InterPro" id="IPR023214">
    <property type="entry name" value="HAD_sf"/>
</dbReference>
<keyword evidence="8 14" id="KW-0067">ATP-binding</keyword>
<keyword evidence="5 14" id="KW-0812">Transmembrane</keyword>
<dbReference type="InterPro" id="IPR006068">
    <property type="entry name" value="ATPase_P-typ_cation-transptr_C"/>
</dbReference>
<evidence type="ECO:0000259" key="17">
    <source>
        <dbReference type="Pfam" id="PF12424"/>
    </source>
</evidence>
<dbReference type="FunFam" id="3.40.50.1000:FF:000007">
    <property type="entry name" value="Calcium-transporting ATPase"/>
    <property type="match status" value="1"/>
</dbReference>
<dbReference type="NCBIfam" id="TIGR01517">
    <property type="entry name" value="ATPase-IIB_Ca"/>
    <property type="match status" value="1"/>
</dbReference>
<dbReference type="InterPro" id="IPR006408">
    <property type="entry name" value="P-type_ATPase_IIB"/>
</dbReference>
<dbReference type="PANTHER" id="PTHR24093">
    <property type="entry name" value="CATION TRANSPORTING ATPASE"/>
    <property type="match status" value="1"/>
</dbReference>
<evidence type="ECO:0000256" key="7">
    <source>
        <dbReference type="ARBA" id="ARBA00022741"/>
    </source>
</evidence>
<gene>
    <name evidence="18" type="primary">ATP2B3</name>
    <name evidence="18" type="ORF">EVAR_46847_1</name>
</gene>
<feature type="transmembrane region" description="Helical" evidence="14">
    <location>
        <begin position="76"/>
        <end position="100"/>
    </location>
</feature>
<dbReference type="SUPFAM" id="SSF81665">
    <property type="entry name" value="Calcium ATPase, transmembrane domain M"/>
    <property type="match status" value="1"/>
</dbReference>
<accession>A0A4C1XPS3</accession>
<keyword evidence="3" id="KW-1003">Cell membrane</keyword>
<comment type="similarity">
    <text evidence="14">Belongs to the cation transport ATPase (P-type) (TC 3.A.3) family.</text>
</comment>
<dbReference type="PRINTS" id="PR00119">
    <property type="entry name" value="CATATPASE"/>
</dbReference>
<dbReference type="PANTHER" id="PTHR24093:SF369">
    <property type="entry name" value="CALCIUM-TRANSPORTING ATPASE"/>
    <property type="match status" value="1"/>
</dbReference>
<dbReference type="InterPro" id="IPR023298">
    <property type="entry name" value="ATPase_P-typ_TM_dom_sf"/>
</dbReference>
<keyword evidence="9" id="KW-0460">Magnesium</keyword>
<dbReference type="GO" id="GO:0051480">
    <property type="term" value="P:regulation of cytosolic calcium ion concentration"/>
    <property type="evidence" value="ECO:0007669"/>
    <property type="project" value="TreeGrafter"/>
</dbReference>
<evidence type="ECO:0000256" key="3">
    <source>
        <dbReference type="ARBA" id="ARBA00022475"/>
    </source>
</evidence>
<comment type="function">
    <text evidence="14">Catalyzes the hydrolysis of ATP coupled with the transport of calcium.</text>
</comment>
<evidence type="ECO:0000313" key="18">
    <source>
        <dbReference type="EMBL" id="GBP65053.1"/>
    </source>
</evidence>
<dbReference type="Pfam" id="PF08282">
    <property type="entry name" value="Hydrolase_3"/>
    <property type="match status" value="1"/>
</dbReference>
<evidence type="ECO:0000256" key="15">
    <source>
        <dbReference type="SAM" id="MobiDB-lite"/>
    </source>
</evidence>
<evidence type="ECO:0000256" key="14">
    <source>
        <dbReference type="RuleBase" id="RU361146"/>
    </source>
</evidence>
<dbReference type="Gene3D" id="3.40.50.1000">
    <property type="entry name" value="HAD superfamily/HAD-like"/>
    <property type="match status" value="1"/>
</dbReference>
<dbReference type="GO" id="GO:0005886">
    <property type="term" value="C:plasma membrane"/>
    <property type="evidence" value="ECO:0007669"/>
    <property type="project" value="UniProtKB-SubCell"/>
</dbReference>
<dbReference type="CDD" id="cd02081">
    <property type="entry name" value="P-type_ATPase_Ca_PMCA-like"/>
    <property type="match status" value="1"/>
</dbReference>
<dbReference type="InterPro" id="IPR044492">
    <property type="entry name" value="P_typ_ATPase_HD_dom"/>
</dbReference>
<dbReference type="OrthoDB" id="116380at2759"/>
<feature type="domain" description="Plasma membrane calcium transporting P-type ATPase C-terminal" evidence="17">
    <location>
        <begin position="806"/>
        <end position="822"/>
    </location>
</feature>
<evidence type="ECO:0000256" key="6">
    <source>
        <dbReference type="ARBA" id="ARBA00022723"/>
    </source>
</evidence>
<keyword evidence="4" id="KW-0597">Phosphoprotein</keyword>
<proteinExistence type="inferred from homology"/>
<comment type="subcellular location">
    <subcellularLocation>
        <location evidence="1">Cell membrane</location>
        <topology evidence="1">Multi-pass membrane protein</topology>
    </subcellularLocation>
    <subcellularLocation>
        <location evidence="14">Membrane</location>
        <topology evidence="14">Multi-pass membrane protein</topology>
    </subcellularLocation>
</comment>
<feature type="region of interest" description="Disordered" evidence="15">
    <location>
        <begin position="776"/>
        <end position="798"/>
    </location>
</feature>
<dbReference type="FunFam" id="1.20.1110.10:FF:000013">
    <property type="entry name" value="Calcium-transporting ATPase"/>
    <property type="match status" value="1"/>
</dbReference>
<dbReference type="InterPro" id="IPR036412">
    <property type="entry name" value="HAD-like_sf"/>
</dbReference>
<dbReference type="GO" id="GO:0046872">
    <property type="term" value="F:metal ion binding"/>
    <property type="evidence" value="ECO:0007669"/>
    <property type="project" value="UniProtKB-KW"/>
</dbReference>
<dbReference type="Pfam" id="PF13246">
    <property type="entry name" value="Cation_ATPase"/>
    <property type="match status" value="1"/>
</dbReference>
<comment type="catalytic activity">
    <reaction evidence="14">
        <text>Ca(2+)(in) + ATP + H2O = Ca(2+)(out) + ADP + phosphate + H(+)</text>
        <dbReference type="Rhea" id="RHEA:18105"/>
        <dbReference type="ChEBI" id="CHEBI:15377"/>
        <dbReference type="ChEBI" id="CHEBI:15378"/>
        <dbReference type="ChEBI" id="CHEBI:29108"/>
        <dbReference type="ChEBI" id="CHEBI:30616"/>
        <dbReference type="ChEBI" id="CHEBI:43474"/>
        <dbReference type="ChEBI" id="CHEBI:456216"/>
        <dbReference type="EC" id="7.2.2.10"/>
    </reaction>
</comment>
<dbReference type="FunFam" id="1.20.1110.10:FF:000001">
    <property type="entry name" value="Calcium-transporting ATPase"/>
    <property type="match status" value="1"/>
</dbReference>
<dbReference type="PROSITE" id="PS00154">
    <property type="entry name" value="ATPASE_E1_E2"/>
    <property type="match status" value="1"/>
</dbReference>
<keyword evidence="7 14" id="KW-0547">Nucleotide-binding</keyword>
<dbReference type="NCBIfam" id="TIGR01494">
    <property type="entry name" value="ATPase_P-type"/>
    <property type="match status" value="2"/>
</dbReference>
<evidence type="ECO:0000256" key="10">
    <source>
        <dbReference type="ARBA" id="ARBA00022967"/>
    </source>
</evidence>
<keyword evidence="19" id="KW-1185">Reference proteome</keyword>
<evidence type="ECO:0000256" key="4">
    <source>
        <dbReference type="ARBA" id="ARBA00022553"/>
    </source>
</evidence>
<feature type="region of interest" description="Disordered" evidence="15">
    <location>
        <begin position="1"/>
        <end position="62"/>
    </location>
</feature>
<comment type="caution">
    <text evidence="14">Lacks conserved residue(s) required for the propagation of feature annotation.</text>
</comment>
<dbReference type="InterPro" id="IPR022141">
    <property type="entry name" value="ATP_Ca_trans_C"/>
</dbReference>
<evidence type="ECO:0000256" key="5">
    <source>
        <dbReference type="ARBA" id="ARBA00022692"/>
    </source>
</evidence>
<dbReference type="Gene3D" id="1.20.1110.10">
    <property type="entry name" value="Calcium-transporting ATPase, transmembrane domain"/>
    <property type="match status" value="2"/>
</dbReference>
<keyword evidence="11 14" id="KW-1133">Transmembrane helix</keyword>
<feature type="transmembrane region" description="Helical" evidence="14">
    <location>
        <begin position="677"/>
        <end position="695"/>
    </location>
</feature>
<evidence type="ECO:0000256" key="13">
    <source>
        <dbReference type="ARBA" id="ARBA00023136"/>
    </source>
</evidence>
<dbReference type="SFLD" id="SFLDG00002">
    <property type="entry name" value="C1.7:_P-type_atpase_like"/>
    <property type="match status" value="1"/>
</dbReference>
<dbReference type="GO" id="GO:0005388">
    <property type="term" value="F:P-type calcium transporter activity"/>
    <property type="evidence" value="ECO:0007669"/>
    <property type="project" value="UniProtKB-EC"/>
</dbReference>
<feature type="transmembrane region" description="Helical" evidence="14">
    <location>
        <begin position="715"/>
        <end position="735"/>
    </location>
</feature>